<feature type="transmembrane region" description="Helical" evidence="7">
    <location>
        <begin position="167"/>
        <end position="188"/>
    </location>
</feature>
<keyword evidence="4 7" id="KW-0812">Transmembrane</keyword>
<dbReference type="NCBIfam" id="TIGR01097">
    <property type="entry name" value="PhnE"/>
    <property type="match status" value="1"/>
</dbReference>
<comment type="subcellular location">
    <subcellularLocation>
        <location evidence="1 7">Cell membrane</location>
        <topology evidence="1 7">Multi-pass membrane protein</topology>
    </subcellularLocation>
</comment>
<proteinExistence type="inferred from homology"/>
<evidence type="ECO:0000256" key="4">
    <source>
        <dbReference type="ARBA" id="ARBA00022692"/>
    </source>
</evidence>
<dbReference type="EMBL" id="LDOU01000015">
    <property type="protein sequence ID" value="KLV08441.1"/>
    <property type="molecule type" value="Genomic_DNA"/>
</dbReference>
<feature type="transmembrane region" description="Helical" evidence="7">
    <location>
        <begin position="219"/>
        <end position="239"/>
    </location>
</feature>
<keyword evidence="2 7" id="KW-0813">Transport</keyword>
<name>A0A0J1H9T4_9GAMM</name>
<dbReference type="CDD" id="cd06261">
    <property type="entry name" value="TM_PBP2"/>
    <property type="match status" value="1"/>
</dbReference>
<feature type="transmembrane region" description="Helical" evidence="7">
    <location>
        <begin position="195"/>
        <end position="213"/>
    </location>
</feature>
<evidence type="ECO:0000256" key="3">
    <source>
        <dbReference type="ARBA" id="ARBA00022475"/>
    </source>
</evidence>
<reference evidence="9 10" key="1">
    <citation type="submission" date="2015-05" db="EMBL/GenBank/DDBJ databases">
        <title>Photobacterium galathea sp. nov.</title>
        <authorList>
            <person name="Machado H."/>
            <person name="Gram L."/>
        </authorList>
    </citation>
    <scope>NUCLEOTIDE SEQUENCE [LARGE SCALE GENOMIC DNA]</scope>
    <source>
        <strain evidence="9 10">DSM 22954</strain>
    </source>
</reference>
<evidence type="ECO:0000313" key="9">
    <source>
        <dbReference type="EMBL" id="KLV08441.1"/>
    </source>
</evidence>
<dbReference type="Proteomes" id="UP000035909">
    <property type="component" value="Unassembled WGS sequence"/>
</dbReference>
<keyword evidence="6 7" id="KW-0472">Membrane</keyword>
<keyword evidence="10" id="KW-1185">Reference proteome</keyword>
<dbReference type="InterPro" id="IPR000515">
    <property type="entry name" value="MetI-like"/>
</dbReference>
<organism evidence="9 10">
    <name type="scientific">Photobacterium ganghwense</name>
    <dbReference type="NCBI Taxonomy" id="320778"/>
    <lineage>
        <taxon>Bacteria</taxon>
        <taxon>Pseudomonadati</taxon>
        <taxon>Pseudomonadota</taxon>
        <taxon>Gammaproteobacteria</taxon>
        <taxon>Vibrionales</taxon>
        <taxon>Vibrionaceae</taxon>
        <taxon>Photobacterium</taxon>
    </lineage>
</organism>
<dbReference type="AlphaFoldDB" id="A0A0J1H9T4"/>
<feature type="domain" description="ABC transmembrane type-1" evidence="8">
    <location>
        <begin position="57"/>
        <end position="240"/>
    </location>
</feature>
<dbReference type="Gene3D" id="1.10.3720.10">
    <property type="entry name" value="MetI-like"/>
    <property type="match status" value="1"/>
</dbReference>
<evidence type="ECO:0000256" key="2">
    <source>
        <dbReference type="ARBA" id="ARBA00022448"/>
    </source>
</evidence>
<dbReference type="InterPro" id="IPR035906">
    <property type="entry name" value="MetI-like_sf"/>
</dbReference>
<dbReference type="Pfam" id="PF00528">
    <property type="entry name" value="BPD_transp_1"/>
    <property type="match status" value="1"/>
</dbReference>
<evidence type="ECO:0000256" key="7">
    <source>
        <dbReference type="RuleBase" id="RU363032"/>
    </source>
</evidence>
<comment type="similarity">
    <text evidence="7">Belongs to the binding-protein-dependent transport system permease family.</text>
</comment>
<evidence type="ECO:0000256" key="6">
    <source>
        <dbReference type="ARBA" id="ARBA00023136"/>
    </source>
</evidence>
<protein>
    <submittedName>
        <fullName evidence="9">Phosphate ABC transporter permease</fullName>
    </submittedName>
</protein>
<evidence type="ECO:0000313" key="10">
    <source>
        <dbReference type="Proteomes" id="UP000035909"/>
    </source>
</evidence>
<evidence type="ECO:0000259" key="8">
    <source>
        <dbReference type="PROSITE" id="PS50928"/>
    </source>
</evidence>
<keyword evidence="3" id="KW-1003">Cell membrane</keyword>
<dbReference type="PROSITE" id="PS50928">
    <property type="entry name" value="ABC_TM1"/>
    <property type="match status" value="1"/>
</dbReference>
<evidence type="ECO:0000256" key="5">
    <source>
        <dbReference type="ARBA" id="ARBA00022989"/>
    </source>
</evidence>
<comment type="caution">
    <text evidence="9">The sequence shown here is derived from an EMBL/GenBank/DDBJ whole genome shotgun (WGS) entry which is preliminary data.</text>
</comment>
<dbReference type="PANTHER" id="PTHR30043">
    <property type="entry name" value="PHOSPHONATES TRANSPORT SYSTEM PERMEASE PROTEIN"/>
    <property type="match status" value="1"/>
</dbReference>
<feature type="transmembrane region" description="Helical" evidence="7">
    <location>
        <begin position="63"/>
        <end position="83"/>
    </location>
</feature>
<feature type="transmembrane region" description="Helical" evidence="7">
    <location>
        <begin position="109"/>
        <end position="132"/>
    </location>
</feature>
<evidence type="ECO:0000256" key="1">
    <source>
        <dbReference type="ARBA" id="ARBA00004651"/>
    </source>
</evidence>
<dbReference type="PATRIC" id="fig|320778.3.peg.3135"/>
<dbReference type="SUPFAM" id="SSF161098">
    <property type="entry name" value="MetI-like"/>
    <property type="match status" value="1"/>
</dbReference>
<accession>A0A0J1H9T4</accession>
<dbReference type="PANTHER" id="PTHR30043:SF1">
    <property type="entry name" value="ABC TRANSPORT SYSTEM PERMEASE PROTEIN P69"/>
    <property type="match status" value="1"/>
</dbReference>
<dbReference type="GO" id="GO:0015416">
    <property type="term" value="F:ABC-type phosphonate transporter activity"/>
    <property type="evidence" value="ECO:0007669"/>
    <property type="project" value="InterPro"/>
</dbReference>
<dbReference type="InterPro" id="IPR005769">
    <property type="entry name" value="PhnE/PtxC"/>
</dbReference>
<dbReference type="STRING" id="320778.ABT57_14425"/>
<dbReference type="GO" id="GO:0005886">
    <property type="term" value="C:plasma membrane"/>
    <property type="evidence" value="ECO:0007669"/>
    <property type="project" value="UniProtKB-SubCell"/>
</dbReference>
<sequence length="248" mass="26732">MVFPIILVSCGLLHWSAEGARMSVSDLVAGLPWIADFVSRMMPPNLPYIGESLIEPAIQTLQIALWGTVLSVVIAIPISFLAAKNITPHTGIYHICRQILNVLRGINELILALIFVAAVGLGPFAGVLALALHGAGMVGKFFAEAIEEMDQGSMEAMKASGCTTLQTIIFAVLPQVFPNWISIILYRLEANIRISAVLGMIGAGGIGFELITSMKMFEYGDTASCVIVILSLVFLTDIFSAKLRQLIR</sequence>
<keyword evidence="5 7" id="KW-1133">Transmembrane helix</keyword>
<gene>
    <name evidence="9" type="ORF">ABT57_14425</name>
</gene>